<keyword evidence="1" id="KW-0472">Membrane</keyword>
<comment type="caution">
    <text evidence="2">The sequence shown here is derived from an EMBL/GenBank/DDBJ whole genome shotgun (WGS) entry which is preliminary data.</text>
</comment>
<proteinExistence type="predicted"/>
<evidence type="ECO:0000256" key="1">
    <source>
        <dbReference type="SAM" id="Phobius"/>
    </source>
</evidence>
<reference evidence="2 3" key="1">
    <citation type="submission" date="2020-08" db="EMBL/GenBank/DDBJ databases">
        <title>Putative novel bacterial strains isolated from necrotic wheat leaf tissues caused by Xanthomonas translucens.</title>
        <authorList>
            <person name="Tambong J.T."/>
        </authorList>
    </citation>
    <scope>NUCLEOTIDE SEQUENCE [LARGE SCALE GENOMIC DNA]</scope>
    <source>
        <strain evidence="2 3">DOAB 1069</strain>
    </source>
</reference>
<keyword evidence="3" id="KW-1185">Reference proteome</keyword>
<sequence>MMEILAEVFFRIICYPIGWPVMKIFTLGKYPVKGSWFAQTIQSEWTSAIGLAVLVIAMMAALKQFVIT</sequence>
<feature type="transmembrane region" description="Helical" evidence="1">
    <location>
        <begin position="45"/>
        <end position="62"/>
    </location>
</feature>
<accession>A0ABR7AU89</accession>
<evidence type="ECO:0000313" key="3">
    <source>
        <dbReference type="Proteomes" id="UP000651852"/>
    </source>
</evidence>
<gene>
    <name evidence="2" type="ORF">H8S59_01675</name>
</gene>
<protein>
    <recommendedName>
        <fullName evidence="4">YggT family protein</fullName>
    </recommendedName>
</protein>
<keyword evidence="1" id="KW-1133">Transmembrane helix</keyword>
<evidence type="ECO:0000313" key="2">
    <source>
        <dbReference type="EMBL" id="MBC3948480.1"/>
    </source>
</evidence>
<keyword evidence="1" id="KW-0812">Transmembrane</keyword>
<dbReference type="EMBL" id="JACONW010000003">
    <property type="protein sequence ID" value="MBC3948480.1"/>
    <property type="molecule type" value="Genomic_DNA"/>
</dbReference>
<name>A0ABR7AU89_9PSED</name>
<evidence type="ECO:0008006" key="4">
    <source>
        <dbReference type="Google" id="ProtNLM"/>
    </source>
</evidence>
<organism evidence="2 3">
    <name type="scientific">Pseudomonas folii</name>
    <dbReference type="NCBI Taxonomy" id="2762593"/>
    <lineage>
        <taxon>Bacteria</taxon>
        <taxon>Pseudomonadati</taxon>
        <taxon>Pseudomonadota</taxon>
        <taxon>Gammaproteobacteria</taxon>
        <taxon>Pseudomonadales</taxon>
        <taxon>Pseudomonadaceae</taxon>
        <taxon>Pseudomonas</taxon>
    </lineage>
</organism>
<dbReference type="Proteomes" id="UP000651852">
    <property type="component" value="Unassembled WGS sequence"/>
</dbReference>